<dbReference type="Gene3D" id="3.40.50.300">
    <property type="entry name" value="P-loop containing nucleotide triphosphate hydrolases"/>
    <property type="match status" value="1"/>
</dbReference>
<dbReference type="AlphaFoldDB" id="A0A917PZ69"/>
<organism evidence="5 6">
    <name type="scientific">Lentibacillus kapialis</name>
    <dbReference type="NCBI Taxonomy" id="340214"/>
    <lineage>
        <taxon>Bacteria</taxon>
        <taxon>Bacillati</taxon>
        <taxon>Bacillota</taxon>
        <taxon>Bacilli</taxon>
        <taxon>Bacillales</taxon>
        <taxon>Bacillaceae</taxon>
        <taxon>Lentibacillus</taxon>
    </lineage>
</organism>
<dbReference type="InterPro" id="IPR003439">
    <property type="entry name" value="ABC_transporter-like_ATP-bd"/>
</dbReference>
<dbReference type="SMART" id="SM00382">
    <property type="entry name" value="AAA"/>
    <property type="match status" value="1"/>
</dbReference>
<dbReference type="Pfam" id="PF00005">
    <property type="entry name" value="ABC_tran"/>
    <property type="match status" value="1"/>
</dbReference>
<evidence type="ECO:0000259" key="4">
    <source>
        <dbReference type="PROSITE" id="PS50893"/>
    </source>
</evidence>
<dbReference type="Proteomes" id="UP000658382">
    <property type="component" value="Unassembled WGS sequence"/>
</dbReference>
<proteinExistence type="predicted"/>
<gene>
    <name evidence="5" type="primary">ylmA</name>
    <name evidence="5" type="ORF">GCM10007063_24020</name>
</gene>
<reference evidence="5" key="2">
    <citation type="submission" date="2020-09" db="EMBL/GenBank/DDBJ databases">
        <authorList>
            <person name="Sun Q."/>
            <person name="Ohkuma M."/>
        </authorList>
    </citation>
    <scope>NUCLEOTIDE SEQUENCE</scope>
    <source>
        <strain evidence="5">JCM 12580</strain>
    </source>
</reference>
<evidence type="ECO:0000256" key="2">
    <source>
        <dbReference type="ARBA" id="ARBA00022741"/>
    </source>
</evidence>
<name>A0A917PZ69_9BACI</name>
<sequence length="264" mass="30165">MMSIIDLQDVSWRRQNETILSDINWCVKKGEHWAVLGLNGSGKTSLLNIVTGYSWPTSGQVRILDQLFGKIDIRELRKSIGWVSSSLQARIKENERAEDIVVSGKYASIGLAYEEPSEADFEKAFRIMEQMHCSHLTGRNYQTCSQGERQKLLIARGLMASPDLLLLDEPTSGLDFIAREELLSTIQDLIKQDDAPTIIFVTHHIEEIMPEFSRSLLLRDGTVFAKGASKDVLTADKLSQFFDMWVNVEWHRHRPWVSLDERML</sequence>
<dbReference type="PROSITE" id="PS00211">
    <property type="entry name" value="ABC_TRANSPORTER_1"/>
    <property type="match status" value="1"/>
</dbReference>
<dbReference type="InterPro" id="IPR017871">
    <property type="entry name" value="ABC_transporter-like_CS"/>
</dbReference>
<dbReference type="GO" id="GO:0016887">
    <property type="term" value="F:ATP hydrolysis activity"/>
    <property type="evidence" value="ECO:0007669"/>
    <property type="project" value="InterPro"/>
</dbReference>
<reference evidence="5" key="1">
    <citation type="journal article" date="2014" name="Int. J. Syst. Evol. Microbiol.">
        <title>Complete genome sequence of Corynebacterium casei LMG S-19264T (=DSM 44701T), isolated from a smear-ripened cheese.</title>
        <authorList>
            <consortium name="US DOE Joint Genome Institute (JGI-PGF)"/>
            <person name="Walter F."/>
            <person name="Albersmeier A."/>
            <person name="Kalinowski J."/>
            <person name="Ruckert C."/>
        </authorList>
    </citation>
    <scope>NUCLEOTIDE SEQUENCE</scope>
    <source>
        <strain evidence="5">JCM 12580</strain>
    </source>
</reference>
<dbReference type="InterPro" id="IPR027417">
    <property type="entry name" value="P-loop_NTPase"/>
</dbReference>
<feature type="domain" description="ABC transporter" evidence="4">
    <location>
        <begin position="5"/>
        <end position="245"/>
    </location>
</feature>
<dbReference type="PANTHER" id="PTHR42734">
    <property type="entry name" value="METAL TRANSPORT SYSTEM ATP-BINDING PROTEIN TM_0124-RELATED"/>
    <property type="match status" value="1"/>
</dbReference>
<accession>A0A917PZ69</accession>
<dbReference type="InterPro" id="IPR050153">
    <property type="entry name" value="Metal_Ion_Import_ABC"/>
</dbReference>
<dbReference type="InterPro" id="IPR003593">
    <property type="entry name" value="AAA+_ATPase"/>
</dbReference>
<keyword evidence="2" id="KW-0547">Nucleotide-binding</keyword>
<evidence type="ECO:0000313" key="5">
    <source>
        <dbReference type="EMBL" id="GGK00933.1"/>
    </source>
</evidence>
<dbReference type="SUPFAM" id="SSF52540">
    <property type="entry name" value="P-loop containing nucleoside triphosphate hydrolases"/>
    <property type="match status" value="1"/>
</dbReference>
<keyword evidence="1" id="KW-0813">Transport</keyword>
<evidence type="ECO:0000256" key="1">
    <source>
        <dbReference type="ARBA" id="ARBA00022448"/>
    </source>
</evidence>
<evidence type="ECO:0000256" key="3">
    <source>
        <dbReference type="ARBA" id="ARBA00022840"/>
    </source>
</evidence>
<dbReference type="EMBL" id="BMNQ01000038">
    <property type="protein sequence ID" value="GGK00933.1"/>
    <property type="molecule type" value="Genomic_DNA"/>
</dbReference>
<keyword evidence="3 5" id="KW-0067">ATP-binding</keyword>
<dbReference type="PROSITE" id="PS50893">
    <property type="entry name" value="ABC_TRANSPORTER_2"/>
    <property type="match status" value="1"/>
</dbReference>
<protein>
    <submittedName>
        <fullName evidence="5">ABC transporter ATP-binding protein YlmA</fullName>
    </submittedName>
</protein>
<evidence type="ECO:0000313" key="6">
    <source>
        <dbReference type="Proteomes" id="UP000658382"/>
    </source>
</evidence>
<keyword evidence="6" id="KW-1185">Reference proteome</keyword>
<comment type="caution">
    <text evidence="5">The sequence shown here is derived from an EMBL/GenBank/DDBJ whole genome shotgun (WGS) entry which is preliminary data.</text>
</comment>
<dbReference type="GO" id="GO:0005524">
    <property type="term" value="F:ATP binding"/>
    <property type="evidence" value="ECO:0007669"/>
    <property type="project" value="UniProtKB-KW"/>
</dbReference>